<dbReference type="GO" id="GO:0008360">
    <property type="term" value="P:regulation of cell shape"/>
    <property type="evidence" value="ECO:0007669"/>
    <property type="project" value="TreeGrafter"/>
</dbReference>
<dbReference type="SUPFAM" id="SSF50978">
    <property type="entry name" value="WD40 repeat-like"/>
    <property type="match status" value="1"/>
</dbReference>
<evidence type="ECO:0000259" key="7">
    <source>
        <dbReference type="PROSITE" id="PS50014"/>
    </source>
</evidence>
<dbReference type="PRINTS" id="PR00503">
    <property type="entry name" value="BROMODOMAIN"/>
</dbReference>
<evidence type="ECO:0000313" key="8">
    <source>
        <dbReference type="EMBL" id="KAF7728449.1"/>
    </source>
</evidence>
<dbReference type="GO" id="GO:0006325">
    <property type="term" value="P:chromatin organization"/>
    <property type="evidence" value="ECO:0007669"/>
    <property type="project" value="UniProtKB-ARBA"/>
</dbReference>
<evidence type="ECO:0000256" key="4">
    <source>
        <dbReference type="PROSITE-ProRule" id="PRU00035"/>
    </source>
</evidence>
<dbReference type="Pfam" id="PF25313">
    <property type="entry name" value="BRWD_AD"/>
    <property type="match status" value="1"/>
</dbReference>
<protein>
    <submittedName>
        <fullName evidence="8">Bromodomain and WD repeat-containing protein 3</fullName>
    </submittedName>
</protein>
<gene>
    <name evidence="8" type="primary">BRWD3</name>
    <name evidence="8" type="ORF">EC973_006129</name>
</gene>
<dbReference type="InterPro" id="IPR036322">
    <property type="entry name" value="WD40_repeat_dom_sf"/>
</dbReference>
<accession>A0A8H7BWM4</accession>
<dbReference type="PROSITE" id="PS50082">
    <property type="entry name" value="WD_REPEATS_2"/>
    <property type="match status" value="4"/>
</dbReference>
<evidence type="ECO:0000256" key="2">
    <source>
        <dbReference type="ARBA" id="ARBA00022737"/>
    </source>
</evidence>
<evidence type="ECO:0000256" key="5">
    <source>
        <dbReference type="PROSITE-ProRule" id="PRU00221"/>
    </source>
</evidence>
<evidence type="ECO:0000313" key="9">
    <source>
        <dbReference type="Proteomes" id="UP000605846"/>
    </source>
</evidence>
<dbReference type="OrthoDB" id="538223at2759"/>
<name>A0A8H7BWM4_9FUNG</name>
<keyword evidence="3 4" id="KW-0103">Bromodomain</keyword>
<dbReference type="GO" id="GO:0005634">
    <property type="term" value="C:nucleus"/>
    <property type="evidence" value="ECO:0007669"/>
    <property type="project" value="TreeGrafter"/>
</dbReference>
<organism evidence="8 9">
    <name type="scientific">Apophysomyces ossiformis</name>
    <dbReference type="NCBI Taxonomy" id="679940"/>
    <lineage>
        <taxon>Eukaryota</taxon>
        <taxon>Fungi</taxon>
        <taxon>Fungi incertae sedis</taxon>
        <taxon>Mucoromycota</taxon>
        <taxon>Mucoromycotina</taxon>
        <taxon>Mucoromycetes</taxon>
        <taxon>Mucorales</taxon>
        <taxon>Mucorineae</taxon>
        <taxon>Mucoraceae</taxon>
        <taxon>Apophysomyces</taxon>
    </lineage>
</organism>
<feature type="region of interest" description="Disordered" evidence="6">
    <location>
        <begin position="494"/>
        <end position="531"/>
    </location>
</feature>
<feature type="repeat" description="WD" evidence="5">
    <location>
        <begin position="389"/>
        <end position="421"/>
    </location>
</feature>
<dbReference type="Pfam" id="PF00400">
    <property type="entry name" value="WD40"/>
    <property type="match status" value="4"/>
</dbReference>
<feature type="compositionally biased region" description="Acidic residues" evidence="6">
    <location>
        <begin position="931"/>
        <end position="947"/>
    </location>
</feature>
<feature type="repeat" description="WD" evidence="5">
    <location>
        <begin position="570"/>
        <end position="612"/>
    </location>
</feature>
<dbReference type="InterPro" id="IPR019775">
    <property type="entry name" value="WD40_repeat_CS"/>
</dbReference>
<feature type="region of interest" description="Disordered" evidence="6">
    <location>
        <begin position="1381"/>
        <end position="1430"/>
    </location>
</feature>
<keyword evidence="2" id="KW-0677">Repeat</keyword>
<dbReference type="GO" id="GO:0007010">
    <property type="term" value="P:cytoskeleton organization"/>
    <property type="evidence" value="ECO:0007669"/>
    <property type="project" value="TreeGrafter"/>
</dbReference>
<dbReference type="InterPro" id="IPR057452">
    <property type="entry name" value="BRWD/PHIP_N"/>
</dbReference>
<evidence type="ECO:0000256" key="6">
    <source>
        <dbReference type="SAM" id="MobiDB-lite"/>
    </source>
</evidence>
<evidence type="ECO:0000256" key="3">
    <source>
        <dbReference type="ARBA" id="ARBA00023117"/>
    </source>
</evidence>
<dbReference type="InterPro" id="IPR001487">
    <property type="entry name" value="Bromodomain"/>
</dbReference>
<dbReference type="SMART" id="SM00297">
    <property type="entry name" value="BROMO"/>
    <property type="match status" value="1"/>
</dbReference>
<feature type="compositionally biased region" description="Acidic residues" evidence="6">
    <location>
        <begin position="816"/>
        <end position="832"/>
    </location>
</feature>
<feature type="region of interest" description="Disordered" evidence="6">
    <location>
        <begin position="782"/>
        <end position="1053"/>
    </location>
</feature>
<dbReference type="Pfam" id="PF25437">
    <property type="entry name" value="BRWD1_N"/>
    <property type="match status" value="1"/>
</dbReference>
<dbReference type="PROSITE" id="PS50014">
    <property type="entry name" value="BROMODOMAIN_2"/>
    <property type="match status" value="1"/>
</dbReference>
<evidence type="ECO:0000256" key="1">
    <source>
        <dbReference type="ARBA" id="ARBA00022574"/>
    </source>
</evidence>
<dbReference type="InterPro" id="IPR057451">
    <property type="entry name" value="BRWD/PHIP_AD"/>
</dbReference>
<dbReference type="InterPro" id="IPR036427">
    <property type="entry name" value="Bromodomain-like_sf"/>
</dbReference>
<dbReference type="PANTHER" id="PTHR16266:SF17">
    <property type="entry name" value="BRWD3"/>
    <property type="match status" value="1"/>
</dbReference>
<dbReference type="SMART" id="SM00320">
    <property type="entry name" value="WD40"/>
    <property type="match status" value="7"/>
</dbReference>
<feature type="compositionally biased region" description="Basic residues" evidence="6">
    <location>
        <begin position="869"/>
        <end position="886"/>
    </location>
</feature>
<feature type="compositionally biased region" description="Polar residues" evidence="6">
    <location>
        <begin position="494"/>
        <end position="530"/>
    </location>
</feature>
<proteinExistence type="predicted"/>
<keyword evidence="9" id="KW-1185">Reference proteome</keyword>
<dbReference type="Gene3D" id="1.20.920.10">
    <property type="entry name" value="Bromodomain-like"/>
    <property type="match status" value="1"/>
</dbReference>
<feature type="domain" description="Bromo" evidence="7">
    <location>
        <begin position="1289"/>
        <end position="1359"/>
    </location>
</feature>
<reference evidence="8" key="1">
    <citation type="submission" date="2020-01" db="EMBL/GenBank/DDBJ databases">
        <title>Genome Sequencing of Three Apophysomyces-Like Fungal Strains Confirms a Novel Fungal Genus in the Mucoromycota with divergent Burkholderia-like Endosymbiotic Bacteria.</title>
        <authorList>
            <person name="Stajich J.E."/>
            <person name="Macias A.M."/>
            <person name="Carter-House D."/>
            <person name="Lovett B."/>
            <person name="Kasson L.R."/>
            <person name="Berry K."/>
            <person name="Grigoriev I."/>
            <person name="Chang Y."/>
            <person name="Spatafora J."/>
            <person name="Kasson M.T."/>
        </authorList>
    </citation>
    <scope>NUCLEOTIDE SEQUENCE</scope>
    <source>
        <strain evidence="8">NRRL A-21654</strain>
    </source>
</reference>
<dbReference type="PANTHER" id="PTHR16266">
    <property type="entry name" value="WD REPEAT DOMAIN 9"/>
    <property type="match status" value="1"/>
</dbReference>
<dbReference type="InterPro" id="IPR015943">
    <property type="entry name" value="WD40/YVTN_repeat-like_dom_sf"/>
</dbReference>
<comment type="caution">
    <text evidence="8">The sequence shown here is derived from an EMBL/GenBank/DDBJ whole genome shotgun (WGS) entry which is preliminary data.</text>
</comment>
<dbReference type="PROSITE" id="PS50294">
    <property type="entry name" value="WD_REPEATS_REGION"/>
    <property type="match status" value="4"/>
</dbReference>
<sequence>MYYLIAKFLAASPCKEAAQVLENELQKHRELLPHTMNYAGTQVPMTLERLSNEYPDVKGNYLTELLSKFLQHFKNTADPKILRVSALRHGDESLLTMLSAFIPDKEQQSCNYLTMTQQELADLSLHRMLTARQLGAKVSHLSHTPTFAGTHFRKRVTLSGHRNAVYCLAFDKTNRRLFTGSDDFLVKVWCVRTGYLIHTIRGHQNVITDIAINQENTLIATASSDGYVRVWTMNDFAPVVSLRSNTSTMKPFITVNFSPSPRSETRYLLATNEDGLVRLWKWDKETLQFFDQESPITFSCKFRARDRLRCSSFNYTGTNFAVAGDDGFVYVFSTVKADVDEVNSTQNANSQEEDARPRGGRGRRRVASALFPDKSGHLQAQPVVPIAVLEGHMGSVTDLSYSHDGRRILSGCQDGTARIWSYNKTSKNWNSIILDIKTGTDAPVISPATDLQERKDAIAQLTATHLQPEKTQFGTLMPAPTFARSYDALSAQFSHDTSTPSLTNNQSELPTSESTTPDAVNTHPETQANTDAPKVTMISWSADDKLCIIATSHGDIKVYYACNGQTVCVLKGHRGETYAVECHPTDPNTVLSAGYDGNVILWDLRRKRTICSKSYPDRVFLDCKFSQDVGMKYALTDEDGNCTLFGIGGLDKDYDQVKSWERGQYFYTDYMPLRFSPDGTFLDEQTMRPPHTLPLSPIIDWRGVEYPNQKKLGFGRCIPVHPDTFEAEDARRLASYDAEEEEIKARRAVVLQPIDRARIARRRREFVRNDDEDEMDAVAATQVQFPLPPPQQLLLPDDSNDEDYNEEADGGAYNSSEEESTGDGSESEDYDARDEVSENWNEAGEEGPVTRSRAGQIRRSHSAEDMRSPRRGGRRGGGRGRGRGRGRPGSSRVTRNTRTRGHDARDRSEDEDELPVRPRRRRVTRMSYLESDLDESEPELIDVAEADESQRSESPEAGPSTEAEYVEEESAEEPGPSLIDRKGKRKLRSYIGEDSDKDFKDESSSRPVKQQRVTRESSRVLRNVSKPIKEQPEPAKPVRSVGRPRRQQPRNLTAAEIPQYEPIEWIKCTERTLSKYLPQLGDRIVLLVEGHRQYWDMSEMVSHFDEKHGPVQSNEPVVFGTVTGISWQVGPPTFCRLKLHIQDLVNVRDVLLNQADSVWAPRGRDVTIDYSDEDGCPEFMVLWERFMASMSIFTQLQTGEKVDAVYDDGKYTGTISTRNTNGMYWRRAKLPSPWAYYHVIWDDDESQPEDLSPWELVPSGEDFYGRYDVAPSMSRQESLRAKDTLRWLMSIEDFQLYVQQVNYYDYPNYLSQIAYPICLDMVNERLENGFYRRKEAIIDDVELIRKNAQKYNHESSAANKNAQRMASFFKSRLLIRGARRKAQLEESDDEYREDEGLNEETEEEDCDEPDGREEEDDDDDDEFIDDDDDY</sequence>
<dbReference type="GO" id="GO:0006357">
    <property type="term" value="P:regulation of transcription by RNA polymerase II"/>
    <property type="evidence" value="ECO:0007669"/>
    <property type="project" value="TreeGrafter"/>
</dbReference>
<dbReference type="SUPFAM" id="SSF47370">
    <property type="entry name" value="Bromodomain"/>
    <property type="match status" value="1"/>
</dbReference>
<keyword evidence="1 5" id="KW-0853">WD repeat</keyword>
<feature type="region of interest" description="Disordered" evidence="6">
    <location>
        <begin position="343"/>
        <end position="364"/>
    </location>
</feature>
<dbReference type="PROSITE" id="PS00678">
    <property type="entry name" value="WD_REPEATS_1"/>
    <property type="match status" value="1"/>
</dbReference>
<feature type="repeat" description="WD" evidence="5">
    <location>
        <begin position="200"/>
        <end position="241"/>
    </location>
</feature>
<feature type="repeat" description="WD" evidence="5">
    <location>
        <begin position="158"/>
        <end position="199"/>
    </location>
</feature>
<dbReference type="InterPro" id="IPR052060">
    <property type="entry name" value="Bromo_WD_repeat"/>
</dbReference>
<dbReference type="Gene3D" id="2.130.10.10">
    <property type="entry name" value="YVTN repeat-like/Quinoprotein amine dehydrogenase"/>
    <property type="match status" value="2"/>
</dbReference>
<feature type="compositionally biased region" description="Acidic residues" evidence="6">
    <location>
        <begin position="1385"/>
        <end position="1430"/>
    </location>
</feature>
<dbReference type="Pfam" id="PF00439">
    <property type="entry name" value="Bromodomain"/>
    <property type="match status" value="1"/>
</dbReference>
<feature type="compositionally biased region" description="Acidic residues" evidence="6">
    <location>
        <begin position="798"/>
        <end position="809"/>
    </location>
</feature>
<dbReference type="Proteomes" id="UP000605846">
    <property type="component" value="Unassembled WGS sequence"/>
</dbReference>
<dbReference type="EMBL" id="JABAYA010000037">
    <property type="protein sequence ID" value="KAF7728449.1"/>
    <property type="molecule type" value="Genomic_DNA"/>
</dbReference>
<dbReference type="InterPro" id="IPR001680">
    <property type="entry name" value="WD40_rpt"/>
</dbReference>